<feature type="compositionally biased region" description="Polar residues" evidence="1">
    <location>
        <begin position="1"/>
        <end position="10"/>
    </location>
</feature>
<feature type="region of interest" description="Disordered" evidence="1">
    <location>
        <begin position="1"/>
        <end position="52"/>
    </location>
</feature>
<name>D1A4W5_THECD</name>
<evidence type="ECO:0000313" key="3">
    <source>
        <dbReference type="Proteomes" id="UP000001918"/>
    </source>
</evidence>
<organism evidence="2 3">
    <name type="scientific">Thermomonospora curvata (strain ATCC 19995 / DSM 43183 / JCM 3096 / KCTC 9072 / NBRC 15933 / NCIMB 10081 / Henssen B9)</name>
    <dbReference type="NCBI Taxonomy" id="471852"/>
    <lineage>
        <taxon>Bacteria</taxon>
        <taxon>Bacillati</taxon>
        <taxon>Actinomycetota</taxon>
        <taxon>Actinomycetes</taxon>
        <taxon>Streptosporangiales</taxon>
        <taxon>Thermomonosporaceae</taxon>
        <taxon>Thermomonospora</taxon>
    </lineage>
</organism>
<dbReference type="Gene3D" id="1.10.12.10">
    <property type="entry name" value="Lyase 2-enoyl-coa Hydratase, Chain A, domain 2"/>
    <property type="match status" value="1"/>
</dbReference>
<feature type="compositionally biased region" description="Basic and acidic residues" evidence="1">
    <location>
        <begin position="13"/>
        <end position="24"/>
    </location>
</feature>
<evidence type="ECO:0000256" key="1">
    <source>
        <dbReference type="SAM" id="MobiDB-lite"/>
    </source>
</evidence>
<reference evidence="2 3" key="1">
    <citation type="journal article" date="2011" name="Stand. Genomic Sci.">
        <title>Complete genome sequence of Thermomonospora curvata type strain (B9).</title>
        <authorList>
            <person name="Chertkov O."/>
            <person name="Sikorski J."/>
            <person name="Nolan M."/>
            <person name="Lapidus A."/>
            <person name="Lucas S."/>
            <person name="Del Rio T.G."/>
            <person name="Tice H."/>
            <person name="Cheng J.F."/>
            <person name="Goodwin L."/>
            <person name="Pitluck S."/>
            <person name="Liolios K."/>
            <person name="Ivanova N."/>
            <person name="Mavromatis K."/>
            <person name="Mikhailova N."/>
            <person name="Ovchinnikova G."/>
            <person name="Pati A."/>
            <person name="Chen A."/>
            <person name="Palaniappan K."/>
            <person name="Djao O.D."/>
            <person name="Land M."/>
            <person name="Hauser L."/>
            <person name="Chang Y.J."/>
            <person name="Jeffries C.D."/>
            <person name="Brettin T."/>
            <person name="Han C."/>
            <person name="Detter J.C."/>
            <person name="Rohde M."/>
            <person name="Goker M."/>
            <person name="Woyke T."/>
            <person name="Bristow J."/>
            <person name="Eisen J.A."/>
            <person name="Markowitz V."/>
            <person name="Hugenholtz P."/>
            <person name="Klenk H.P."/>
            <person name="Kyrpides N.C."/>
        </authorList>
    </citation>
    <scope>NUCLEOTIDE SEQUENCE [LARGE SCALE GENOMIC DNA]</scope>
    <source>
        <strain evidence="3">ATCC 19995 / DSM 43183 / JCM 3096 / KCTC 9072 / NBRC 15933 / NCIMB 10081 / Henssen B9</strain>
    </source>
</reference>
<feature type="compositionally biased region" description="Basic and acidic residues" evidence="1">
    <location>
        <begin position="33"/>
        <end position="46"/>
    </location>
</feature>
<accession>D1A4W5</accession>
<sequence>MGQAPLSTAPGNDLHRHLADEAHAMELGSHSPGFREDMGAFAERRSPGLGGR</sequence>
<dbReference type="RefSeq" id="WP_012852918.1">
    <property type="nucleotide sequence ID" value="NC_013510.1"/>
</dbReference>
<dbReference type="KEGG" id="tcu:Tcur_2576"/>
<evidence type="ECO:0000313" key="2">
    <source>
        <dbReference type="EMBL" id="ACY98134.1"/>
    </source>
</evidence>
<proteinExistence type="predicted"/>
<gene>
    <name evidence="2" type="ordered locus">Tcur_2576</name>
</gene>
<dbReference type="HOGENOM" id="CLU_3085731_0_0_11"/>
<protein>
    <submittedName>
        <fullName evidence="2">Uncharacterized protein</fullName>
    </submittedName>
</protein>
<dbReference type="InterPro" id="IPR014748">
    <property type="entry name" value="Enoyl-CoA_hydra_C"/>
</dbReference>
<dbReference type="Proteomes" id="UP000001918">
    <property type="component" value="Chromosome"/>
</dbReference>
<dbReference type="AlphaFoldDB" id="D1A4W5"/>
<keyword evidence="3" id="KW-1185">Reference proteome</keyword>
<dbReference type="EMBL" id="CP001738">
    <property type="protein sequence ID" value="ACY98134.1"/>
    <property type="molecule type" value="Genomic_DNA"/>
</dbReference>